<dbReference type="SMART" id="SM00849">
    <property type="entry name" value="Lactamase_B"/>
    <property type="match status" value="1"/>
</dbReference>
<dbReference type="EMBL" id="FNNA01000004">
    <property type="protein sequence ID" value="SDX31985.1"/>
    <property type="molecule type" value="Genomic_DNA"/>
</dbReference>
<dbReference type="Proteomes" id="UP000182944">
    <property type="component" value="Unassembled WGS sequence"/>
</dbReference>
<dbReference type="Gene3D" id="3.60.15.10">
    <property type="entry name" value="Ribonuclease Z/Hydroxyacylglutathione hydrolase-like"/>
    <property type="match status" value="1"/>
</dbReference>
<feature type="domain" description="Metallo-beta-lactamase" evidence="1">
    <location>
        <begin position="14"/>
        <end position="206"/>
    </location>
</feature>
<dbReference type="InterPro" id="IPR001279">
    <property type="entry name" value="Metallo-B-lactamas"/>
</dbReference>
<dbReference type="STRING" id="1545044.SAMN05444276_104174"/>
<accession>A0A1H3AQV8</accession>
<dbReference type="PANTHER" id="PTHR43694">
    <property type="entry name" value="RIBONUCLEASE J"/>
    <property type="match status" value="1"/>
</dbReference>
<evidence type="ECO:0000313" key="3">
    <source>
        <dbReference type="Proteomes" id="UP000182944"/>
    </source>
</evidence>
<evidence type="ECO:0000259" key="1">
    <source>
        <dbReference type="SMART" id="SM00849"/>
    </source>
</evidence>
<gene>
    <name evidence="2" type="ORF">SAMN05444276_104174</name>
</gene>
<protein>
    <submittedName>
        <fullName evidence="2">Ribonuclease J</fullName>
    </submittedName>
</protein>
<dbReference type="InterPro" id="IPR011108">
    <property type="entry name" value="RMMBL"/>
</dbReference>
<dbReference type="SUPFAM" id="SSF56281">
    <property type="entry name" value="Metallo-hydrolase/oxidoreductase"/>
    <property type="match status" value="1"/>
</dbReference>
<sequence>MVGITVHRGTAEIGGSCIEIAHDGARLILDCGLPLNLPEGTSGELAPTLDLRRPVQGVLLSHGHADHHGLVGQLPAEWPVWSGAPTRRLVAIGERLFDRASPAVWNTWVSGQSFDLGPFRVTPHLTDHSGFDAHMLEVEVAGRRILYSGDFRTHGRKGELVRRLRLGGEVDVLLLEGTNLAGGKPHDREQDLEERFVELATRTPGRMLVAASAQNLDRIVTLFRAARRTRRILVVDLYTAYVLETVPGAAAIPRPSWGVPELRPLILSRMAHRFREKGMGDFVDAMARCQGLSARTLAEAVPGAILLVRPRMIPDLTRNGFIPAAGDVLIWSQWTGYLDRPDIREMRDWAQNAAFEIIHTSGHASGDALRAFAAAVGARSIVPVHGECWDTRAQGFDHIARLADGETLVV</sequence>
<dbReference type="InterPro" id="IPR036866">
    <property type="entry name" value="RibonucZ/Hydroxyglut_hydro"/>
</dbReference>
<proteinExistence type="predicted"/>
<dbReference type="AlphaFoldDB" id="A0A1H3AQV8"/>
<dbReference type="Pfam" id="PF07521">
    <property type="entry name" value="RMMBL"/>
    <property type="match status" value="1"/>
</dbReference>
<dbReference type="PANTHER" id="PTHR43694:SF1">
    <property type="entry name" value="RIBONUCLEASE J"/>
    <property type="match status" value="1"/>
</dbReference>
<name>A0A1H3AQV8_9RHOB</name>
<dbReference type="CDD" id="cd07732">
    <property type="entry name" value="metallo-hydrolase-like_MBL-fold"/>
    <property type="match status" value="1"/>
</dbReference>
<dbReference type="OrthoDB" id="9803916at2"/>
<organism evidence="2 3">
    <name type="scientific">Paracoccus sanguinis</name>
    <dbReference type="NCBI Taxonomy" id="1545044"/>
    <lineage>
        <taxon>Bacteria</taxon>
        <taxon>Pseudomonadati</taxon>
        <taxon>Pseudomonadota</taxon>
        <taxon>Alphaproteobacteria</taxon>
        <taxon>Rhodobacterales</taxon>
        <taxon>Paracoccaceae</taxon>
        <taxon>Paracoccus</taxon>
    </lineage>
</organism>
<keyword evidence="3" id="KW-1185">Reference proteome</keyword>
<dbReference type="RefSeq" id="WP_036736473.1">
    <property type="nucleotide sequence ID" value="NZ_FNNA01000004.1"/>
</dbReference>
<evidence type="ECO:0000313" key="2">
    <source>
        <dbReference type="EMBL" id="SDX31985.1"/>
    </source>
</evidence>
<reference evidence="3" key="1">
    <citation type="submission" date="2016-10" db="EMBL/GenBank/DDBJ databases">
        <authorList>
            <person name="Varghese N."/>
            <person name="Submissions S."/>
        </authorList>
    </citation>
    <scope>NUCLEOTIDE SEQUENCE [LARGE SCALE GENOMIC DNA]</scope>
    <source>
        <strain evidence="3">DSM 29303</strain>
    </source>
</reference>
<dbReference type="Pfam" id="PF00753">
    <property type="entry name" value="Lactamase_B"/>
    <property type="match status" value="1"/>
</dbReference>